<evidence type="ECO:0000313" key="3">
    <source>
        <dbReference type="Proteomes" id="UP000016924"/>
    </source>
</evidence>
<dbReference type="EMBL" id="JH767564">
    <property type="protein sequence ID" value="EON63577.1"/>
    <property type="molecule type" value="Genomic_DNA"/>
</dbReference>
<organism evidence="2 3">
    <name type="scientific">Coniosporium apollinis (strain CBS 100218)</name>
    <name type="common">Rock-inhabiting black yeast</name>
    <dbReference type="NCBI Taxonomy" id="1168221"/>
    <lineage>
        <taxon>Eukaryota</taxon>
        <taxon>Fungi</taxon>
        <taxon>Dikarya</taxon>
        <taxon>Ascomycota</taxon>
        <taxon>Pezizomycotina</taxon>
        <taxon>Dothideomycetes</taxon>
        <taxon>Dothideomycetes incertae sedis</taxon>
        <taxon>Coniosporium</taxon>
    </lineage>
</organism>
<evidence type="ECO:0000259" key="1">
    <source>
        <dbReference type="Pfam" id="PF06985"/>
    </source>
</evidence>
<dbReference type="Proteomes" id="UP000016924">
    <property type="component" value="Unassembled WGS sequence"/>
</dbReference>
<evidence type="ECO:0000313" key="2">
    <source>
        <dbReference type="EMBL" id="EON63577.1"/>
    </source>
</evidence>
<dbReference type="RefSeq" id="XP_007778894.1">
    <property type="nucleotide sequence ID" value="XM_007780704.1"/>
</dbReference>
<dbReference type="PANTHER" id="PTHR33112:SF10">
    <property type="entry name" value="TOL"/>
    <property type="match status" value="1"/>
</dbReference>
<dbReference type="OMA" id="QIFWECF"/>
<name>R7YNV9_CONA1</name>
<dbReference type="Pfam" id="PF06985">
    <property type="entry name" value="HET"/>
    <property type="match status" value="1"/>
</dbReference>
<dbReference type="OrthoDB" id="3486565at2759"/>
<keyword evidence="3" id="KW-1185">Reference proteome</keyword>
<sequence length="545" mass="61470">MADDINSVIEHGLSDHTGSIQTLELAARWLNECIQKHNRCAAAREAPSYPTRLLFLGDEDESGNSQMKLHCPEDLEPGHPYATLSHCWGTTKPLQLLTCNLDALRKDIPLRSLPKTFQDAVRIARHLDLTYIWIDSLCIVQDSREDWEREAARMEAVYRNSACNIAAADASNGTEGCLYPRNPRWIVPVKIPVRGTSRRSPKYLANQTNLFSSHTLYSRGWVLQELLLAPRTLNCGKAQLFWDCQELHASEILLEGRSDSSWSNGHPASRFLRYSSKTGEHVLSASLIEETLTASFLAGHSFAVPTIHANEAFSHWASVVGAYTAMNLTKPDDKFVALSGIVSIFRRYLGEYLAGLWRIWLPCELLWCTSEPASRPDTYRAPSWSWASTNSRVTYAFCSMSARYAFLADVIDVCVTYDNHHKSSLVTGAELRLKGKLARASWSRIPGREYRHNLMNSHDLSDSPESSPGRCAIVYFDEHVEDQDRSPDIWSLPIGCRRRGDTATYGLVLDKVDERTFRRVGIFRDSNGCLASRFERLPRTVVTII</sequence>
<dbReference type="InterPro" id="IPR010730">
    <property type="entry name" value="HET"/>
</dbReference>
<dbReference type="PANTHER" id="PTHR33112">
    <property type="entry name" value="DOMAIN PROTEIN, PUTATIVE-RELATED"/>
    <property type="match status" value="1"/>
</dbReference>
<dbReference type="GeneID" id="19900116"/>
<dbReference type="AlphaFoldDB" id="R7YNV9"/>
<reference evidence="3" key="1">
    <citation type="submission" date="2012-06" db="EMBL/GenBank/DDBJ databases">
        <title>The genome sequence of Coniosporium apollinis CBS 100218.</title>
        <authorList>
            <consortium name="The Broad Institute Genome Sequencing Platform"/>
            <person name="Cuomo C."/>
            <person name="Gorbushina A."/>
            <person name="Noack S."/>
            <person name="Walker B."/>
            <person name="Young S.K."/>
            <person name="Zeng Q."/>
            <person name="Gargeya S."/>
            <person name="Fitzgerald M."/>
            <person name="Haas B."/>
            <person name="Abouelleil A."/>
            <person name="Alvarado L."/>
            <person name="Arachchi H.M."/>
            <person name="Berlin A.M."/>
            <person name="Chapman S.B."/>
            <person name="Goldberg J."/>
            <person name="Griggs A."/>
            <person name="Gujja S."/>
            <person name="Hansen M."/>
            <person name="Howarth C."/>
            <person name="Imamovic A."/>
            <person name="Larimer J."/>
            <person name="McCowan C."/>
            <person name="Montmayeur A."/>
            <person name="Murphy C."/>
            <person name="Neiman D."/>
            <person name="Pearson M."/>
            <person name="Priest M."/>
            <person name="Roberts A."/>
            <person name="Saif S."/>
            <person name="Shea T."/>
            <person name="Sisk P."/>
            <person name="Sykes S."/>
            <person name="Wortman J."/>
            <person name="Nusbaum C."/>
            <person name="Birren B."/>
        </authorList>
    </citation>
    <scope>NUCLEOTIDE SEQUENCE [LARGE SCALE GENOMIC DNA]</scope>
    <source>
        <strain evidence="3">CBS 100218</strain>
    </source>
</reference>
<gene>
    <name evidence="2" type="ORF">W97_02805</name>
</gene>
<dbReference type="HOGENOM" id="CLU_002639_5_3_1"/>
<feature type="domain" description="Heterokaryon incompatibility" evidence="1">
    <location>
        <begin position="81"/>
        <end position="225"/>
    </location>
</feature>
<dbReference type="STRING" id="1168221.R7YNV9"/>
<dbReference type="eggNOG" id="ENOG502S8TM">
    <property type="taxonomic scope" value="Eukaryota"/>
</dbReference>
<accession>R7YNV9</accession>
<proteinExistence type="predicted"/>
<protein>
    <recommendedName>
        <fullName evidence="1">Heterokaryon incompatibility domain-containing protein</fullName>
    </recommendedName>
</protein>